<organism evidence="1 2">
    <name type="scientific">Rhodocollybia butyracea</name>
    <dbReference type="NCBI Taxonomy" id="206335"/>
    <lineage>
        <taxon>Eukaryota</taxon>
        <taxon>Fungi</taxon>
        <taxon>Dikarya</taxon>
        <taxon>Basidiomycota</taxon>
        <taxon>Agaricomycotina</taxon>
        <taxon>Agaricomycetes</taxon>
        <taxon>Agaricomycetidae</taxon>
        <taxon>Agaricales</taxon>
        <taxon>Marasmiineae</taxon>
        <taxon>Omphalotaceae</taxon>
        <taxon>Rhodocollybia</taxon>
    </lineage>
</organism>
<dbReference type="AlphaFoldDB" id="A0A9P5PX02"/>
<keyword evidence="2" id="KW-1185">Reference proteome</keyword>
<gene>
    <name evidence="1" type="ORF">BDP27DRAFT_1219963</name>
</gene>
<evidence type="ECO:0000313" key="1">
    <source>
        <dbReference type="EMBL" id="KAF9070798.1"/>
    </source>
</evidence>
<name>A0A9P5PX02_9AGAR</name>
<protein>
    <submittedName>
        <fullName evidence="1">Uncharacterized protein</fullName>
    </submittedName>
</protein>
<sequence length="145" mass="17207">LDYHKAVDAFAAKDRDLREYELSDTEWDSVQLVSNWLKLFRLATTDMSRTSKPMLSIVHSIFRELQADIQNNLRNLPENTPHQIKTGMLAAHRKLSDYYTKFDESPFYLWSSREYFHLTICIFLTLLGSSRSKDYVHQTCRRLQR</sequence>
<evidence type="ECO:0000313" key="2">
    <source>
        <dbReference type="Proteomes" id="UP000772434"/>
    </source>
</evidence>
<reference evidence="1" key="1">
    <citation type="submission" date="2020-11" db="EMBL/GenBank/DDBJ databases">
        <authorList>
            <consortium name="DOE Joint Genome Institute"/>
            <person name="Ahrendt S."/>
            <person name="Riley R."/>
            <person name="Andreopoulos W."/>
            <person name="Labutti K."/>
            <person name="Pangilinan J."/>
            <person name="Ruiz-Duenas F.J."/>
            <person name="Barrasa J.M."/>
            <person name="Sanchez-Garcia M."/>
            <person name="Camarero S."/>
            <person name="Miyauchi S."/>
            <person name="Serrano A."/>
            <person name="Linde D."/>
            <person name="Babiker R."/>
            <person name="Drula E."/>
            <person name="Ayuso-Fernandez I."/>
            <person name="Pacheco R."/>
            <person name="Padilla G."/>
            <person name="Ferreira P."/>
            <person name="Barriuso J."/>
            <person name="Kellner H."/>
            <person name="Castanera R."/>
            <person name="Alfaro M."/>
            <person name="Ramirez L."/>
            <person name="Pisabarro A.G."/>
            <person name="Kuo A."/>
            <person name="Tritt A."/>
            <person name="Lipzen A."/>
            <person name="He G."/>
            <person name="Yan M."/>
            <person name="Ng V."/>
            <person name="Cullen D."/>
            <person name="Martin F."/>
            <person name="Rosso M.-N."/>
            <person name="Henrissat B."/>
            <person name="Hibbett D."/>
            <person name="Martinez A.T."/>
            <person name="Grigoriev I.V."/>
        </authorList>
    </citation>
    <scope>NUCLEOTIDE SEQUENCE</scope>
    <source>
        <strain evidence="1">AH 40177</strain>
    </source>
</reference>
<dbReference type="OrthoDB" id="1607513at2759"/>
<proteinExistence type="predicted"/>
<dbReference type="EMBL" id="JADNRY010000037">
    <property type="protein sequence ID" value="KAF9070798.1"/>
    <property type="molecule type" value="Genomic_DNA"/>
</dbReference>
<comment type="caution">
    <text evidence="1">The sequence shown here is derived from an EMBL/GenBank/DDBJ whole genome shotgun (WGS) entry which is preliminary data.</text>
</comment>
<accession>A0A9P5PX02</accession>
<feature type="non-terminal residue" evidence="1">
    <location>
        <position position="1"/>
    </location>
</feature>
<dbReference type="Proteomes" id="UP000772434">
    <property type="component" value="Unassembled WGS sequence"/>
</dbReference>